<evidence type="ECO:0000259" key="1">
    <source>
        <dbReference type="SMART" id="SM00507"/>
    </source>
</evidence>
<dbReference type="InterPro" id="IPR003615">
    <property type="entry name" value="HNH_nuc"/>
</dbReference>
<comment type="caution">
    <text evidence="2">The sequence shown here is derived from an EMBL/GenBank/DDBJ whole genome shotgun (WGS) entry which is preliminary data.</text>
</comment>
<dbReference type="Pfam" id="PF02720">
    <property type="entry name" value="DUF222"/>
    <property type="match status" value="2"/>
</dbReference>
<dbReference type="CDD" id="cd00085">
    <property type="entry name" value="HNHc"/>
    <property type="match status" value="1"/>
</dbReference>
<keyword evidence="2" id="KW-0255">Endonuclease</keyword>
<dbReference type="Proteomes" id="UP001157069">
    <property type="component" value="Unassembled WGS sequence"/>
</dbReference>
<feature type="domain" description="HNH nuclease" evidence="1">
    <location>
        <begin position="409"/>
        <end position="461"/>
    </location>
</feature>
<proteinExistence type="predicted"/>
<dbReference type="InterPro" id="IPR003870">
    <property type="entry name" value="DUF222"/>
</dbReference>
<evidence type="ECO:0000313" key="3">
    <source>
        <dbReference type="Proteomes" id="UP001157069"/>
    </source>
</evidence>
<dbReference type="Pfam" id="PF13391">
    <property type="entry name" value="HNH_2"/>
    <property type="match status" value="1"/>
</dbReference>
<reference evidence="3" key="1">
    <citation type="journal article" date="2019" name="Int. J. Syst. Evol. Microbiol.">
        <title>The Global Catalogue of Microorganisms (GCM) 10K type strain sequencing project: providing services to taxonomists for standard genome sequencing and annotation.</title>
        <authorList>
            <consortium name="The Broad Institute Genomics Platform"/>
            <consortium name="The Broad Institute Genome Sequencing Center for Infectious Disease"/>
            <person name="Wu L."/>
            <person name="Ma J."/>
        </authorList>
    </citation>
    <scope>NUCLEOTIDE SEQUENCE [LARGE SCALE GENOMIC DNA]</scope>
    <source>
        <strain evidence="3">NBRC 108755</strain>
    </source>
</reference>
<accession>A0ABQ6K0I5</accession>
<organism evidence="2 3">
    <name type="scientific">Homoserinibacter gongjuensis</name>
    <dbReference type="NCBI Taxonomy" id="1162968"/>
    <lineage>
        <taxon>Bacteria</taxon>
        <taxon>Bacillati</taxon>
        <taxon>Actinomycetota</taxon>
        <taxon>Actinomycetes</taxon>
        <taxon>Micrococcales</taxon>
        <taxon>Microbacteriaceae</taxon>
        <taxon>Homoserinibacter</taxon>
    </lineage>
</organism>
<gene>
    <name evidence="2" type="ORF">GCM10025869_36220</name>
</gene>
<keyword evidence="3" id="KW-1185">Reference proteome</keyword>
<keyword evidence="2" id="KW-0378">Hydrolase</keyword>
<name>A0ABQ6K0I5_9MICO</name>
<evidence type="ECO:0000313" key="2">
    <source>
        <dbReference type="EMBL" id="GMA93093.1"/>
    </source>
</evidence>
<protein>
    <submittedName>
        <fullName evidence="2">HNH endonuclease</fullName>
    </submittedName>
</protein>
<dbReference type="EMBL" id="BSVA01000001">
    <property type="protein sequence ID" value="GMA93093.1"/>
    <property type="molecule type" value="Genomic_DNA"/>
</dbReference>
<dbReference type="SMART" id="SM00507">
    <property type="entry name" value="HNHc"/>
    <property type="match status" value="1"/>
</dbReference>
<dbReference type="Gene3D" id="1.10.30.50">
    <property type="match status" value="1"/>
</dbReference>
<sequence length="501" mass="53717">MYVLFSEQTMRAATLIESLVPAPFDSAAAMDTSQFLDALRTLGDLARSVDRLGAVLTAELTRRVQTDADFRREALGGDVGGRFGDELLRELLRIDEGIIRDWDRVGEAIAPRASLQGEVLPCRHEPLAAAVLDGAIGARAASIVARGIDAVADHADLETLNTVETTLVQCAPSLTTRELARVTRTLPDRFDPDGAEPREDQLRARAKVTMRKLPSGIIRFIADMHPEGAGFVCAALDAHTAPRRQVAFTADASSSPDGCTCGVCDSLADGEGSRAYVLTEWGFVLVEAPGELAGDMEGADCDCPPTSNDEVDTRPLSQRRVDALIAVCRESLANDKGTLAGTSVTMLVTVPLEVLQTGVGTAAIAGVDEPICAGTARRLAADAELIPVVLGTDSEVLDLGRSARLFTPAQRRALAARDGGCIWPGCTMPPAWCEVAHLLAWALGGETDLENGALMCPHHHRRFDHDGWALRREHGTPYLIPPVWLDPQQTPRRAGRYELIA</sequence>
<keyword evidence="2" id="KW-0540">Nuclease</keyword>
<dbReference type="GO" id="GO:0004519">
    <property type="term" value="F:endonuclease activity"/>
    <property type="evidence" value="ECO:0007669"/>
    <property type="project" value="UniProtKB-KW"/>
</dbReference>